<organism evidence="2 3">
    <name type="scientific">Cryoendolithus antarcticus</name>
    <dbReference type="NCBI Taxonomy" id="1507870"/>
    <lineage>
        <taxon>Eukaryota</taxon>
        <taxon>Fungi</taxon>
        <taxon>Dikarya</taxon>
        <taxon>Ascomycota</taxon>
        <taxon>Pezizomycotina</taxon>
        <taxon>Dothideomycetes</taxon>
        <taxon>Dothideomycetidae</taxon>
        <taxon>Cladosporiales</taxon>
        <taxon>Cladosporiaceae</taxon>
        <taxon>Cryoendolithus</taxon>
    </lineage>
</organism>
<protein>
    <submittedName>
        <fullName evidence="2">Uncharacterized protein</fullName>
    </submittedName>
</protein>
<keyword evidence="3" id="KW-1185">Reference proteome</keyword>
<feature type="compositionally biased region" description="Basic and acidic residues" evidence="1">
    <location>
        <begin position="73"/>
        <end position="91"/>
    </location>
</feature>
<dbReference type="AlphaFoldDB" id="A0A1V8TTY3"/>
<gene>
    <name evidence="2" type="ORF">B0A48_00247</name>
</gene>
<dbReference type="Proteomes" id="UP000192596">
    <property type="component" value="Unassembled WGS sequence"/>
</dbReference>
<reference evidence="3" key="1">
    <citation type="submission" date="2017-03" db="EMBL/GenBank/DDBJ databases">
        <title>Genomes of endolithic fungi from Antarctica.</title>
        <authorList>
            <person name="Coleine C."/>
            <person name="Masonjones S."/>
            <person name="Stajich J.E."/>
        </authorList>
    </citation>
    <scope>NUCLEOTIDE SEQUENCE [LARGE SCALE GENOMIC DNA]</scope>
    <source>
        <strain evidence="3">CCFEE 5527</strain>
    </source>
</reference>
<accession>A0A1V8TTY3</accession>
<evidence type="ECO:0000313" key="3">
    <source>
        <dbReference type="Proteomes" id="UP000192596"/>
    </source>
</evidence>
<proteinExistence type="predicted"/>
<feature type="compositionally biased region" description="Low complexity" evidence="1">
    <location>
        <begin position="121"/>
        <end position="133"/>
    </location>
</feature>
<evidence type="ECO:0000313" key="2">
    <source>
        <dbReference type="EMBL" id="OQO14865.1"/>
    </source>
</evidence>
<comment type="caution">
    <text evidence="2">The sequence shown here is derived from an EMBL/GenBank/DDBJ whole genome shotgun (WGS) entry which is preliminary data.</text>
</comment>
<feature type="region of interest" description="Disordered" evidence="1">
    <location>
        <begin position="1"/>
        <end position="426"/>
    </location>
</feature>
<feature type="compositionally biased region" description="Low complexity" evidence="1">
    <location>
        <begin position="41"/>
        <end position="55"/>
    </location>
</feature>
<sequence length="426" mass="46008">MAANDIHRQLRSLRVNTARKKRDPFATGFEDEVDERRRNKSQTQAASQTANATAQQEKEQSISTTVKPVRASSIRDSEHEFLDAKPKKPSTDRGPSPAVPRLPLPDSAVHRSSIDKALSNGRTARGARAQAGGILAYLDDSEDEEALAPPPARRDRRPSPAPRGGNSPDSELGRDRRSSTPRGEREGSIVKGGPPPKNTVASPFAGTKYLQDSDSDEEAVTSRNNSTDGTYKPEEEDDDDWGIDALGPLFKTSTTKKHLQVKRVDKPKPQDGGGVSWRAFSTSRTEQRSAEIEALQASLRKRGKSISFGDHAVTDDGDRIPLLPSPTSPKGVGNAAGLPKPNNRGRSPPRRASDLEPTADEIADSTNAPDRESLTDFKSGTFSGAQRQRGDSNASEEPPSNVFDLKQPGSPHGSIPDIKIEHVTAT</sequence>
<dbReference type="InParanoid" id="A0A1V8TTY3"/>
<dbReference type="EMBL" id="NAJO01000001">
    <property type="protein sequence ID" value="OQO14865.1"/>
    <property type="molecule type" value="Genomic_DNA"/>
</dbReference>
<name>A0A1V8TTY3_9PEZI</name>
<feature type="compositionally biased region" description="Polar residues" evidence="1">
    <location>
        <begin position="376"/>
        <end position="395"/>
    </location>
</feature>
<feature type="compositionally biased region" description="Basic and acidic residues" evidence="1">
    <location>
        <begin position="171"/>
        <end position="188"/>
    </location>
</feature>
<evidence type="ECO:0000256" key="1">
    <source>
        <dbReference type="SAM" id="MobiDB-lite"/>
    </source>
</evidence>
<dbReference type="OrthoDB" id="4062651at2759"/>